<proteinExistence type="predicted"/>
<sequence>MSCKGNIYAFKWSELYTSTFDGSHSYKFCQQEKNIVMEMNLMLWLEDARQHANTNMTIMLIGNKCDLVHRRVVIGISLKKSDVASCGTGVTSCILALFDIVVEATTSRILSGP</sequence>
<reference evidence="1 2" key="1">
    <citation type="submission" date="2023-01" db="EMBL/GenBank/DDBJ databases">
        <authorList>
            <person name="Kreplak J."/>
        </authorList>
    </citation>
    <scope>NUCLEOTIDE SEQUENCE [LARGE SCALE GENOMIC DNA]</scope>
</reference>
<gene>
    <name evidence="1" type="ORF">VFH_III178800</name>
</gene>
<dbReference type="AlphaFoldDB" id="A0AAV1A5X3"/>
<evidence type="ECO:0000313" key="2">
    <source>
        <dbReference type="Proteomes" id="UP001157006"/>
    </source>
</evidence>
<dbReference type="Proteomes" id="UP001157006">
    <property type="component" value="Chromosome 3"/>
</dbReference>
<dbReference type="InterPro" id="IPR001806">
    <property type="entry name" value="Small_GTPase"/>
</dbReference>
<dbReference type="GO" id="GO:0003924">
    <property type="term" value="F:GTPase activity"/>
    <property type="evidence" value="ECO:0007669"/>
    <property type="project" value="InterPro"/>
</dbReference>
<organism evidence="1 2">
    <name type="scientific">Vicia faba</name>
    <name type="common">Broad bean</name>
    <name type="synonym">Faba vulgaris</name>
    <dbReference type="NCBI Taxonomy" id="3906"/>
    <lineage>
        <taxon>Eukaryota</taxon>
        <taxon>Viridiplantae</taxon>
        <taxon>Streptophyta</taxon>
        <taxon>Embryophyta</taxon>
        <taxon>Tracheophyta</taxon>
        <taxon>Spermatophyta</taxon>
        <taxon>Magnoliopsida</taxon>
        <taxon>eudicotyledons</taxon>
        <taxon>Gunneridae</taxon>
        <taxon>Pentapetalae</taxon>
        <taxon>rosids</taxon>
        <taxon>fabids</taxon>
        <taxon>Fabales</taxon>
        <taxon>Fabaceae</taxon>
        <taxon>Papilionoideae</taxon>
        <taxon>50 kb inversion clade</taxon>
        <taxon>NPAAA clade</taxon>
        <taxon>Hologalegina</taxon>
        <taxon>IRL clade</taxon>
        <taxon>Fabeae</taxon>
        <taxon>Vicia</taxon>
    </lineage>
</organism>
<dbReference type="Pfam" id="PF00071">
    <property type="entry name" value="Ras"/>
    <property type="match status" value="1"/>
</dbReference>
<dbReference type="Gene3D" id="3.40.50.300">
    <property type="entry name" value="P-loop containing nucleotide triphosphate hydrolases"/>
    <property type="match status" value="1"/>
</dbReference>
<keyword evidence="2" id="KW-1185">Reference proteome</keyword>
<evidence type="ECO:0000313" key="1">
    <source>
        <dbReference type="EMBL" id="CAI8605344.1"/>
    </source>
</evidence>
<dbReference type="GO" id="GO:0005525">
    <property type="term" value="F:GTP binding"/>
    <property type="evidence" value="ECO:0007669"/>
    <property type="project" value="InterPro"/>
</dbReference>
<dbReference type="InterPro" id="IPR027417">
    <property type="entry name" value="P-loop_NTPase"/>
</dbReference>
<dbReference type="SUPFAM" id="SSF52540">
    <property type="entry name" value="P-loop containing nucleoside triphosphate hydrolases"/>
    <property type="match status" value="1"/>
</dbReference>
<accession>A0AAV1A5X3</accession>
<protein>
    <submittedName>
        <fullName evidence="1">Uncharacterized protein</fullName>
    </submittedName>
</protein>
<dbReference type="EMBL" id="OX451738">
    <property type="protein sequence ID" value="CAI8605344.1"/>
    <property type="molecule type" value="Genomic_DNA"/>
</dbReference>
<name>A0AAV1A5X3_VICFA</name>